<gene>
    <name evidence="2" type="ORF">San01_01760</name>
</gene>
<feature type="compositionally biased region" description="Basic residues" evidence="1">
    <location>
        <begin position="15"/>
        <end position="32"/>
    </location>
</feature>
<organism evidence="2 3">
    <name type="scientific">Streptomyces angustmyceticus</name>
    <dbReference type="NCBI Taxonomy" id="285578"/>
    <lineage>
        <taxon>Bacteria</taxon>
        <taxon>Bacillati</taxon>
        <taxon>Actinomycetota</taxon>
        <taxon>Actinomycetes</taxon>
        <taxon>Kitasatosporales</taxon>
        <taxon>Streptomycetaceae</taxon>
        <taxon>Streptomyces</taxon>
    </lineage>
</organism>
<reference evidence="2 3" key="1">
    <citation type="submission" date="2019-10" db="EMBL/GenBank/DDBJ databases">
        <title>Whole genome shotgun sequence of Streptomyces angustmyceticus NBRC 3934.</title>
        <authorList>
            <person name="Hosoyama A."/>
            <person name="Ichikawa N."/>
            <person name="Kimura A."/>
            <person name="Kitahashi Y."/>
            <person name="Komaki H."/>
            <person name="Uohara A."/>
        </authorList>
    </citation>
    <scope>NUCLEOTIDE SEQUENCE [LARGE SCALE GENOMIC DNA]</scope>
    <source>
        <strain evidence="2 3">NBRC 3934</strain>
    </source>
</reference>
<accession>A0A5J4L889</accession>
<evidence type="ECO:0000313" key="3">
    <source>
        <dbReference type="Proteomes" id="UP000325598"/>
    </source>
</evidence>
<evidence type="ECO:0008006" key="4">
    <source>
        <dbReference type="Google" id="ProtNLM"/>
    </source>
</evidence>
<evidence type="ECO:0000313" key="2">
    <source>
        <dbReference type="EMBL" id="GES27689.1"/>
    </source>
</evidence>
<name>A0A5J4L889_9ACTN</name>
<dbReference type="AlphaFoldDB" id="A0A5J4L889"/>
<feature type="region of interest" description="Disordered" evidence="1">
    <location>
        <begin position="139"/>
        <end position="163"/>
    </location>
</feature>
<comment type="caution">
    <text evidence="2">The sequence shown here is derived from an EMBL/GenBank/DDBJ whole genome shotgun (WGS) entry which is preliminary data.</text>
</comment>
<proteinExistence type="predicted"/>
<dbReference type="EMBL" id="BLAG01000004">
    <property type="protein sequence ID" value="GES27689.1"/>
    <property type="molecule type" value="Genomic_DNA"/>
</dbReference>
<dbReference type="Proteomes" id="UP000325598">
    <property type="component" value="Unassembled WGS sequence"/>
</dbReference>
<protein>
    <recommendedName>
        <fullName evidence="4">N-acetyltransferase domain-containing protein</fullName>
    </recommendedName>
</protein>
<sequence>MVATPNFLPGALLRGMHRGRRSRHTRPGRRRGKLHRRLLAYRDVVIFHSPAPASERAQSLLLVYVRRVVGEVTYEVCDHCASGVITQVHVSTPLQDSGLGTRAVSHLRACYPDITWRCSLPQRMTRDLAHRMRLPNHRAGLDCPHLQNDTASDSRGRKRRARR</sequence>
<feature type="region of interest" description="Disordered" evidence="1">
    <location>
        <begin position="1"/>
        <end position="32"/>
    </location>
</feature>
<evidence type="ECO:0000256" key="1">
    <source>
        <dbReference type="SAM" id="MobiDB-lite"/>
    </source>
</evidence>
<keyword evidence="3" id="KW-1185">Reference proteome</keyword>